<dbReference type="AlphaFoldDB" id="A0A6L8LWX6"/>
<comment type="caution">
    <text evidence="1">The sequence shown here is derived from an EMBL/GenBank/DDBJ whole genome shotgun (WGS) entry which is preliminary data.</text>
</comment>
<reference evidence="1 2" key="1">
    <citation type="submission" date="2020-01" db="EMBL/GenBank/DDBJ databases">
        <title>Draft Genome Sequence of Vibrio sp. strain OCN044, Isolated from a Healthy Coral at Palmyra Atoll.</title>
        <authorList>
            <person name="Videau P."/>
            <person name="Loughran R."/>
            <person name="Esquivel A."/>
            <person name="Deadmond M."/>
            <person name="Paddock B.E."/>
            <person name="Saw J.H."/>
            <person name="Ushijima B."/>
        </authorList>
    </citation>
    <scope>NUCLEOTIDE SEQUENCE [LARGE SCALE GENOMIC DNA]</scope>
    <source>
        <strain evidence="1 2">OCN044</strain>
    </source>
</reference>
<dbReference type="EMBL" id="WWEU01000005">
    <property type="protein sequence ID" value="MYM60627.1"/>
    <property type="molecule type" value="Genomic_DNA"/>
</dbReference>
<proteinExistence type="predicted"/>
<dbReference type="Proteomes" id="UP000478571">
    <property type="component" value="Unassembled WGS sequence"/>
</dbReference>
<gene>
    <name evidence="1" type="ORF">GTG28_15450</name>
</gene>
<protein>
    <recommendedName>
        <fullName evidence="3">Flagellar basal body rod protein FlgB</fullName>
    </recommendedName>
</protein>
<keyword evidence="2" id="KW-1185">Reference proteome</keyword>
<evidence type="ECO:0008006" key="3">
    <source>
        <dbReference type="Google" id="ProtNLM"/>
    </source>
</evidence>
<name>A0A6L8LWX6_9VIBR</name>
<evidence type="ECO:0000313" key="2">
    <source>
        <dbReference type="Proteomes" id="UP000478571"/>
    </source>
</evidence>
<organism evidence="1 2">
    <name type="scientific">Vibrio tetraodonis subsp. pristinus</name>
    <dbReference type="NCBI Taxonomy" id="2695891"/>
    <lineage>
        <taxon>Bacteria</taxon>
        <taxon>Pseudomonadati</taxon>
        <taxon>Pseudomonadota</taxon>
        <taxon>Gammaproteobacteria</taxon>
        <taxon>Vibrionales</taxon>
        <taxon>Vibrionaceae</taxon>
        <taxon>Vibrio</taxon>
    </lineage>
</organism>
<sequence length="131" mass="14810">MINLSSIDLMKLSLSLESRRLEAASENLANINKTYSNSSDVPGEFYLKVNQLPNITDVVIGHTQSPDFLIEVDKSKKRAEYQSGNIEYRVDINLEEKVIDLNEAKNAYEASIRLFNNSKEISRNIMKIGGK</sequence>
<evidence type="ECO:0000313" key="1">
    <source>
        <dbReference type="EMBL" id="MYM60627.1"/>
    </source>
</evidence>
<accession>A0A6L8LWX6</accession>